<dbReference type="InterPro" id="IPR049245">
    <property type="entry name" value="DUF6880"/>
</dbReference>
<gene>
    <name evidence="1" type="ORF">SAMN04488135_102213</name>
</gene>
<evidence type="ECO:0000313" key="1">
    <source>
        <dbReference type="EMBL" id="SHH11152.1"/>
    </source>
</evidence>
<dbReference type="OrthoDB" id="7183688at2"/>
<proteinExistence type="predicted"/>
<organism evidence="1 2">
    <name type="scientific">Pollutimonas bauzanensis</name>
    <dbReference type="NCBI Taxonomy" id="658167"/>
    <lineage>
        <taxon>Bacteria</taxon>
        <taxon>Pseudomonadati</taxon>
        <taxon>Pseudomonadota</taxon>
        <taxon>Betaproteobacteria</taxon>
        <taxon>Burkholderiales</taxon>
        <taxon>Alcaligenaceae</taxon>
        <taxon>Pollutimonas</taxon>
    </lineage>
</organism>
<dbReference type="Pfam" id="PF21810">
    <property type="entry name" value="DUF6880"/>
    <property type="match status" value="2"/>
</dbReference>
<keyword evidence="2" id="KW-1185">Reference proteome</keyword>
<name>A0A1M5QAT6_9BURK</name>
<evidence type="ECO:0000313" key="2">
    <source>
        <dbReference type="Proteomes" id="UP000184226"/>
    </source>
</evidence>
<dbReference type="Proteomes" id="UP000184226">
    <property type="component" value="Unassembled WGS sequence"/>
</dbReference>
<dbReference type="EMBL" id="FQXE01000002">
    <property type="protein sequence ID" value="SHH11152.1"/>
    <property type="molecule type" value="Genomic_DNA"/>
</dbReference>
<dbReference type="AlphaFoldDB" id="A0A1M5QAT6"/>
<reference evidence="1 2" key="1">
    <citation type="submission" date="2016-11" db="EMBL/GenBank/DDBJ databases">
        <authorList>
            <person name="Jaros S."/>
            <person name="Januszkiewicz K."/>
            <person name="Wedrychowicz H."/>
        </authorList>
    </citation>
    <scope>NUCLEOTIDE SEQUENCE [LARGE SCALE GENOMIC DNA]</scope>
    <source>
        <strain evidence="1 2">CGMCC 1.10190</strain>
    </source>
</reference>
<sequence>MRETGNAQVPSHNAFRFKLAHWSGVRPLVNDDDAMMDDRKTRLCGLGADVLADAILDLSSQYEEAEKLVDRLLAPADKAESRIKSELDALKRECRHYDWDSARALATKIHMLLSDIASSIHDAQTGADLVLGFYETDGSVFEHCDDSDGYVGDVYRNEAPELFARYAKEFPDRAGLLSRIKALISADEYGVRDSILDGAHEWLTSLEMRSLAADGLACAQMENDNYRRFRWFHMAETMARLLKDGALFEQLRRAASDELGAAARTDMAEVYLASGDLDRALHHLEQVAPDDLFQQGRRDELRMKIYQQTGREVDAHALAWTIFHRCRGMTALENLLKVIGAHRREEVIAQEIERIQASPTFSTDDADLMVQTGHAGECARYVEHHAAQIDGRNYYCLPTLAHTLQTHGHLPAATIIYRALLVSLLERGYTKAYPHGAGYLHQLQIMAPNIVDWQKRPDHAAFCQHLRDKHGRKRSFWAQVQGA</sequence>
<dbReference type="RefSeq" id="WP_143160878.1">
    <property type="nucleotide sequence ID" value="NZ_FQXE01000002.1"/>
</dbReference>
<protein>
    <submittedName>
        <fullName evidence="1">Uncharacterized protein</fullName>
    </submittedName>
</protein>
<accession>A0A1M5QAT6</accession>
<dbReference type="STRING" id="658167.SAMN04488135_102213"/>